<feature type="region of interest" description="Disordered" evidence="1">
    <location>
        <begin position="1"/>
        <end position="59"/>
    </location>
</feature>
<sequence length="59" mass="6188">MSHPAPPNAQPAAPAPANPPATHLPQHPQSDDAPSGQEKAIQPDDADREDPDLQHESPV</sequence>
<keyword evidence="3" id="KW-1185">Reference proteome</keyword>
<evidence type="ECO:0000256" key="1">
    <source>
        <dbReference type="SAM" id="MobiDB-lite"/>
    </source>
</evidence>
<feature type="compositionally biased region" description="Pro residues" evidence="1">
    <location>
        <begin position="1"/>
        <end position="19"/>
    </location>
</feature>
<reference evidence="2 3" key="1">
    <citation type="submission" date="2023-07" db="EMBL/GenBank/DDBJ databases">
        <title>Sorghum-associated microbial communities from plants grown in Nebraska, USA.</title>
        <authorList>
            <person name="Schachtman D."/>
        </authorList>
    </citation>
    <scope>NUCLEOTIDE SEQUENCE [LARGE SCALE GENOMIC DNA]</scope>
    <source>
        <strain evidence="2 3">BE314</strain>
    </source>
</reference>
<dbReference type="RefSeq" id="WP_310261421.1">
    <property type="nucleotide sequence ID" value="NZ_JAVDXU010000001.1"/>
</dbReference>
<dbReference type="EMBL" id="JAVDXU010000001">
    <property type="protein sequence ID" value="MDR7268253.1"/>
    <property type="molecule type" value="Genomic_DNA"/>
</dbReference>
<gene>
    <name evidence="2" type="ORF">J2X20_000882</name>
</gene>
<proteinExistence type="predicted"/>
<name>A0ABU1YHF6_ROSSA</name>
<protein>
    <submittedName>
        <fullName evidence="2">Uncharacterized protein</fullName>
    </submittedName>
</protein>
<evidence type="ECO:0000313" key="2">
    <source>
        <dbReference type="EMBL" id="MDR7268253.1"/>
    </source>
</evidence>
<comment type="caution">
    <text evidence="2">The sequence shown here is derived from an EMBL/GenBank/DDBJ whole genome shotgun (WGS) entry which is preliminary data.</text>
</comment>
<evidence type="ECO:0000313" key="3">
    <source>
        <dbReference type="Proteomes" id="UP001180453"/>
    </source>
</evidence>
<dbReference type="Proteomes" id="UP001180453">
    <property type="component" value="Unassembled WGS sequence"/>
</dbReference>
<accession>A0ABU1YHF6</accession>
<organism evidence="2 3">
    <name type="scientific">Roseateles saccharophilus</name>
    <name type="common">Pseudomonas saccharophila</name>
    <dbReference type="NCBI Taxonomy" id="304"/>
    <lineage>
        <taxon>Bacteria</taxon>
        <taxon>Pseudomonadati</taxon>
        <taxon>Pseudomonadota</taxon>
        <taxon>Betaproteobacteria</taxon>
        <taxon>Burkholderiales</taxon>
        <taxon>Sphaerotilaceae</taxon>
        <taxon>Roseateles</taxon>
    </lineage>
</organism>